<evidence type="ECO:0000313" key="2">
    <source>
        <dbReference type="EMBL" id="KAJ8060807.1"/>
    </source>
</evidence>
<feature type="compositionally biased region" description="Basic and acidic residues" evidence="1">
    <location>
        <begin position="39"/>
        <end position="56"/>
    </location>
</feature>
<evidence type="ECO:0000256" key="1">
    <source>
        <dbReference type="SAM" id="MobiDB-lite"/>
    </source>
</evidence>
<feature type="compositionally biased region" description="Basic and acidic residues" evidence="1">
    <location>
        <begin position="16"/>
        <end position="32"/>
    </location>
</feature>
<feature type="region of interest" description="Disordered" evidence="1">
    <location>
        <begin position="117"/>
        <end position="155"/>
    </location>
</feature>
<dbReference type="Proteomes" id="UP001152300">
    <property type="component" value="Unassembled WGS sequence"/>
</dbReference>
<name>A0A9X0ADF4_9HELO</name>
<reference evidence="2" key="1">
    <citation type="submission" date="2022-11" db="EMBL/GenBank/DDBJ databases">
        <title>Genome Resource of Sclerotinia nivalis Strain SnTB1, a Plant Pathogen Isolated from American Ginseng.</title>
        <authorList>
            <person name="Fan S."/>
        </authorList>
    </citation>
    <scope>NUCLEOTIDE SEQUENCE</scope>
    <source>
        <strain evidence="2">SnTB1</strain>
    </source>
</reference>
<sequence length="246" mass="27968">MLVFWCIVRYRKKKFEQQRKDINEEQQNHHVGESSIPRPGKDEGEYPRKGVHEPQRKKSTSTASSLSSHDSYTKEMQKGQASHRYEPKMKQKYLAWNPQNPPKASSLKSRLQFEVKDGVSPFPGSPITLQTSGDRDEKIPQGKQLNSPTSMMPMGSPRIPIPGVSLAFKSTTTNRQMASLEHNQYIDVGLKDKALNRIESIVNTGKDNAWTDDVRSTIAREESLLRPQGFKMVFPKPDRSVRTTAE</sequence>
<gene>
    <name evidence="2" type="ORF">OCU04_009891</name>
</gene>
<dbReference type="AlphaFoldDB" id="A0A9X0ADF4"/>
<comment type="caution">
    <text evidence="2">The sequence shown here is derived from an EMBL/GenBank/DDBJ whole genome shotgun (WGS) entry which is preliminary data.</text>
</comment>
<dbReference type="OrthoDB" id="5241722at2759"/>
<feature type="compositionally biased region" description="Basic and acidic residues" evidence="1">
    <location>
        <begin position="71"/>
        <end position="85"/>
    </location>
</feature>
<organism evidence="2 3">
    <name type="scientific">Sclerotinia nivalis</name>
    <dbReference type="NCBI Taxonomy" id="352851"/>
    <lineage>
        <taxon>Eukaryota</taxon>
        <taxon>Fungi</taxon>
        <taxon>Dikarya</taxon>
        <taxon>Ascomycota</taxon>
        <taxon>Pezizomycotina</taxon>
        <taxon>Leotiomycetes</taxon>
        <taxon>Helotiales</taxon>
        <taxon>Sclerotiniaceae</taxon>
        <taxon>Sclerotinia</taxon>
    </lineage>
</organism>
<protein>
    <submittedName>
        <fullName evidence="2">Uncharacterized protein</fullName>
    </submittedName>
</protein>
<proteinExistence type="predicted"/>
<feature type="compositionally biased region" description="Low complexity" evidence="1">
    <location>
        <begin position="60"/>
        <end position="70"/>
    </location>
</feature>
<feature type="region of interest" description="Disordered" evidence="1">
    <location>
        <begin position="16"/>
        <end position="85"/>
    </location>
</feature>
<evidence type="ECO:0000313" key="3">
    <source>
        <dbReference type="Proteomes" id="UP001152300"/>
    </source>
</evidence>
<accession>A0A9X0ADF4</accession>
<dbReference type="EMBL" id="JAPEIS010000012">
    <property type="protein sequence ID" value="KAJ8060807.1"/>
    <property type="molecule type" value="Genomic_DNA"/>
</dbReference>
<keyword evidence="3" id="KW-1185">Reference proteome</keyword>